<evidence type="ECO:0000256" key="4">
    <source>
        <dbReference type="ARBA" id="ARBA00022833"/>
    </source>
</evidence>
<name>A0A371ENB3_MUCPR</name>
<dbReference type="PANTHER" id="PTHR33345:SF6">
    <property type="entry name" value="OS03G0747200 PROTEIN"/>
    <property type="match status" value="1"/>
</dbReference>
<evidence type="ECO:0000256" key="1">
    <source>
        <dbReference type="ARBA" id="ARBA00004123"/>
    </source>
</evidence>
<dbReference type="PANTHER" id="PTHR33345">
    <property type="entry name" value="ADAPTER PROTEIN, PUTATIVE-RELATED"/>
    <property type="match status" value="1"/>
</dbReference>
<dbReference type="InterPro" id="IPR055508">
    <property type="entry name" value="DUF7081"/>
</dbReference>
<reference evidence="11" key="1">
    <citation type="submission" date="2018-05" db="EMBL/GenBank/DDBJ databases">
        <title>Draft genome of Mucuna pruriens seed.</title>
        <authorList>
            <person name="Nnadi N.E."/>
            <person name="Vos R."/>
            <person name="Hasami M.H."/>
            <person name="Devisetty U.K."/>
            <person name="Aguiy J.C."/>
        </authorList>
    </citation>
    <scope>NUCLEOTIDE SEQUENCE [LARGE SCALE GENOMIC DNA]</scope>
    <source>
        <strain evidence="11">JCA_2017</strain>
    </source>
</reference>
<evidence type="ECO:0000256" key="2">
    <source>
        <dbReference type="ARBA" id="ARBA00022723"/>
    </source>
</evidence>
<dbReference type="InterPro" id="IPR032881">
    <property type="entry name" value="Oberon-like_PHD"/>
</dbReference>
<feature type="region of interest" description="Disordered" evidence="7">
    <location>
        <begin position="143"/>
        <end position="189"/>
    </location>
</feature>
<dbReference type="Pfam" id="PF07227">
    <property type="entry name" value="PHD_Oberon"/>
    <property type="match status" value="1"/>
</dbReference>
<keyword evidence="3" id="KW-0863">Zinc-finger</keyword>
<dbReference type="Pfam" id="PF24590">
    <property type="entry name" value="DUF7615"/>
    <property type="match status" value="1"/>
</dbReference>
<proteinExistence type="predicted"/>
<evidence type="ECO:0000256" key="5">
    <source>
        <dbReference type="ARBA" id="ARBA00023242"/>
    </source>
</evidence>
<feature type="domain" description="DUF7081" evidence="9">
    <location>
        <begin position="489"/>
        <end position="592"/>
    </location>
</feature>
<gene>
    <name evidence="11" type="primary">OBE1</name>
    <name evidence="11" type="ORF">CR513_53656</name>
</gene>
<comment type="caution">
    <text evidence="11">The sequence shown here is derived from an EMBL/GenBank/DDBJ whole genome shotgun (WGS) entry which is preliminary data.</text>
</comment>
<keyword evidence="5" id="KW-0539">Nucleus</keyword>
<feature type="coiled-coil region" evidence="6">
    <location>
        <begin position="347"/>
        <end position="419"/>
    </location>
</feature>
<comment type="subcellular location">
    <subcellularLocation>
        <location evidence="1">Nucleus</location>
    </subcellularLocation>
</comment>
<feature type="domain" description="DUF7081" evidence="9">
    <location>
        <begin position="45"/>
        <end position="136"/>
    </location>
</feature>
<dbReference type="InterPro" id="IPR056034">
    <property type="entry name" value="DUF7615"/>
</dbReference>
<keyword evidence="12" id="KW-1185">Reference proteome</keyword>
<dbReference type="EMBL" id="QJKJ01012985">
    <property type="protein sequence ID" value="RDX67466.1"/>
    <property type="molecule type" value="Genomic_DNA"/>
</dbReference>
<dbReference type="Proteomes" id="UP000257109">
    <property type="component" value="Unassembled WGS sequence"/>
</dbReference>
<organism evidence="11 12">
    <name type="scientific">Mucuna pruriens</name>
    <name type="common">Velvet bean</name>
    <name type="synonym">Dolichos pruriens</name>
    <dbReference type="NCBI Taxonomy" id="157652"/>
    <lineage>
        <taxon>Eukaryota</taxon>
        <taxon>Viridiplantae</taxon>
        <taxon>Streptophyta</taxon>
        <taxon>Embryophyta</taxon>
        <taxon>Tracheophyta</taxon>
        <taxon>Spermatophyta</taxon>
        <taxon>Magnoliopsida</taxon>
        <taxon>eudicotyledons</taxon>
        <taxon>Gunneridae</taxon>
        <taxon>Pentapetalae</taxon>
        <taxon>rosids</taxon>
        <taxon>fabids</taxon>
        <taxon>Fabales</taxon>
        <taxon>Fabaceae</taxon>
        <taxon>Papilionoideae</taxon>
        <taxon>50 kb inversion clade</taxon>
        <taxon>NPAAA clade</taxon>
        <taxon>indigoferoid/millettioid clade</taxon>
        <taxon>Phaseoleae</taxon>
        <taxon>Mucuna</taxon>
    </lineage>
</organism>
<keyword evidence="2" id="KW-0479">Metal-binding</keyword>
<protein>
    <submittedName>
        <fullName evidence="11">Protein OBERON 1</fullName>
    </submittedName>
</protein>
<evidence type="ECO:0000256" key="7">
    <source>
        <dbReference type="SAM" id="MobiDB-lite"/>
    </source>
</evidence>
<dbReference type="OrthoDB" id="1852608at2759"/>
<evidence type="ECO:0000259" key="10">
    <source>
        <dbReference type="Pfam" id="PF24590"/>
    </source>
</evidence>
<dbReference type="STRING" id="157652.A0A371ENB3"/>
<evidence type="ECO:0000313" key="11">
    <source>
        <dbReference type="EMBL" id="RDX67466.1"/>
    </source>
</evidence>
<dbReference type="AlphaFoldDB" id="A0A371ENB3"/>
<accession>A0A371ENB3</accession>
<feature type="compositionally biased region" description="Basic and acidic residues" evidence="7">
    <location>
        <begin position="158"/>
        <end position="169"/>
    </location>
</feature>
<dbReference type="GO" id="GO:0008270">
    <property type="term" value="F:zinc ion binding"/>
    <property type="evidence" value="ECO:0007669"/>
    <property type="project" value="UniProtKB-KW"/>
</dbReference>
<evidence type="ECO:0000256" key="6">
    <source>
        <dbReference type="SAM" id="Coils"/>
    </source>
</evidence>
<feature type="domain" description="Oberon-like PHD finger" evidence="8">
    <location>
        <begin position="631"/>
        <end position="758"/>
    </location>
</feature>
<evidence type="ECO:0000256" key="3">
    <source>
        <dbReference type="ARBA" id="ARBA00022771"/>
    </source>
</evidence>
<feature type="domain" description="DUF7615" evidence="10">
    <location>
        <begin position="839"/>
        <end position="941"/>
    </location>
</feature>
<dbReference type="Pfam" id="PF23299">
    <property type="entry name" value="DUF7081"/>
    <property type="match status" value="2"/>
</dbReference>
<evidence type="ECO:0000259" key="9">
    <source>
        <dbReference type="Pfam" id="PF23299"/>
    </source>
</evidence>
<sequence length="945" mass="105127">MALPLSHNRTPTSCQDEEDLMENYAPIESNASKDVTKEKTFDLQPVSPFSSGEGLPYAPEGWPNPGDLWGWKVGRRTNKAGYFYDRYLSLPVSLQGSSRKTGSFYSKPDVMRYLESNFPNMKSEEFFALFSWQVPSAKQTPAKAVQSLPITPPVNSPETREDATKEIGTRKKLKRKTQICSHPTRKSSRLVHVRPHLTPGEDANNVIDLCHLNEESRIDATENLQDIFNSEEGSGMQPAEEKNPNGTFIENFNDYFDTLEDILVMPHTETSSDHVALATTLDNEIMECCKKKLSSFLAVDFLSLVSGNDVVEVATLASQVCKDPTLSVDQLVKLKLVEQIPLVSEAFLEAKGNVEEAEKLLADLEAMKLKVPSVRNEYNELKNKVSQKEAEMVKNTLAIQEIDDQIRQFESKRNEISSALETMQKSKVELTSRLTEVANSIPTLVHEIQLGLSEKSKWELKKANNAKRAAEIEEKFLTLRGNDVLNLQPVAPEVSGEGLPYAPENWPEVGDVWGWRTGRRIVSNGTHFQDRYLYLPNRLIQALKQKENPGSGSIRKQHIFASKLAVERYIKANFPGADLNAFFASFSWKIPALPSTSINGNGVPIAAVPLQQIPQEVSDSDCGDVFGCKASNKKCTSLVLEEVEKYSPAMPCDICCSEPGFCRDCCCILCCQTVSSAYGGYSHIKCQVKVGVEICGHVAHMECALRCLLAGKVGGNIGLDAQYHCRRCDGRTDMISHVNNLLQTCKAADLDDEIRNKILNLGACLLRGSQKPIAKELLSRIELAISKLKCGTNLEDIWKEDGSLIVHSADHGNDVMEVTVNDGSFDVRTGLESYNGLPHSLKLEAEVDQVLLALRKSQEIEYKVAEETLQAQKTFLQNLYQQLDCEKNDLASQTSSGLDVSFSAAVRERKKQIRREVTKFEVMKKVANGYGSISPDIIKEHFGLN</sequence>
<feature type="compositionally biased region" description="Basic residues" evidence="7">
    <location>
        <begin position="170"/>
        <end position="189"/>
    </location>
</feature>
<keyword evidence="6" id="KW-0175">Coiled coil</keyword>
<evidence type="ECO:0000259" key="8">
    <source>
        <dbReference type="Pfam" id="PF07227"/>
    </source>
</evidence>
<evidence type="ECO:0000313" key="12">
    <source>
        <dbReference type="Proteomes" id="UP000257109"/>
    </source>
</evidence>
<dbReference type="GO" id="GO:0005634">
    <property type="term" value="C:nucleus"/>
    <property type="evidence" value="ECO:0007669"/>
    <property type="project" value="UniProtKB-SubCell"/>
</dbReference>
<keyword evidence="4" id="KW-0862">Zinc</keyword>
<feature type="non-terminal residue" evidence="11">
    <location>
        <position position="1"/>
    </location>
</feature>